<comment type="caution">
    <text evidence="2">The sequence shown here is derived from an EMBL/GenBank/DDBJ whole genome shotgun (WGS) entry which is preliminary data.</text>
</comment>
<name>A0ABV0QEP4_9TELE</name>
<sequence length="195" mass="19936">MESLVTEATLARLVKEGVSGVRSATRDLLPHTVLALDVAAAQMAPLHASFVTLDPGHMGDLGQSPSLGSCSTAHPDRLLLESKDKLLGETYTDMLGCSMSRSSMGLVSAVAPSAVKQGGGVTNQLSSMQPLSESDLLAPPLPPQSLPEPGDIDGVEEGVDSLARLGRLTGVVATKCGGLLLGQDRGSDGIAGPRV</sequence>
<keyword evidence="3" id="KW-1185">Reference proteome</keyword>
<evidence type="ECO:0000313" key="2">
    <source>
        <dbReference type="EMBL" id="MEQ2194294.1"/>
    </source>
</evidence>
<proteinExistence type="predicted"/>
<accession>A0ABV0QEP4</accession>
<feature type="compositionally biased region" description="Polar residues" evidence="1">
    <location>
        <begin position="122"/>
        <end position="132"/>
    </location>
</feature>
<reference evidence="2 3" key="1">
    <citation type="submission" date="2021-06" db="EMBL/GenBank/DDBJ databases">
        <authorList>
            <person name="Palmer J.M."/>
        </authorList>
    </citation>
    <scope>NUCLEOTIDE SEQUENCE [LARGE SCALE GENOMIC DNA]</scope>
    <source>
        <strain evidence="2 3">XC_2019</strain>
        <tissue evidence="2">Muscle</tissue>
    </source>
</reference>
<dbReference type="Proteomes" id="UP001434883">
    <property type="component" value="Unassembled WGS sequence"/>
</dbReference>
<evidence type="ECO:0000313" key="3">
    <source>
        <dbReference type="Proteomes" id="UP001434883"/>
    </source>
</evidence>
<feature type="region of interest" description="Disordered" evidence="1">
    <location>
        <begin position="121"/>
        <end position="152"/>
    </location>
</feature>
<evidence type="ECO:0000256" key="1">
    <source>
        <dbReference type="SAM" id="MobiDB-lite"/>
    </source>
</evidence>
<gene>
    <name evidence="2" type="ORF">XENOCAPTIV_026864</name>
</gene>
<protein>
    <submittedName>
        <fullName evidence="2">Uncharacterized protein</fullName>
    </submittedName>
</protein>
<organism evidence="2 3">
    <name type="scientific">Xenoophorus captivus</name>
    <dbReference type="NCBI Taxonomy" id="1517983"/>
    <lineage>
        <taxon>Eukaryota</taxon>
        <taxon>Metazoa</taxon>
        <taxon>Chordata</taxon>
        <taxon>Craniata</taxon>
        <taxon>Vertebrata</taxon>
        <taxon>Euteleostomi</taxon>
        <taxon>Actinopterygii</taxon>
        <taxon>Neopterygii</taxon>
        <taxon>Teleostei</taxon>
        <taxon>Neoteleostei</taxon>
        <taxon>Acanthomorphata</taxon>
        <taxon>Ovalentaria</taxon>
        <taxon>Atherinomorphae</taxon>
        <taxon>Cyprinodontiformes</taxon>
        <taxon>Goodeidae</taxon>
        <taxon>Xenoophorus</taxon>
    </lineage>
</organism>
<dbReference type="EMBL" id="JAHRIN010009084">
    <property type="protein sequence ID" value="MEQ2194294.1"/>
    <property type="molecule type" value="Genomic_DNA"/>
</dbReference>